<dbReference type="Gene3D" id="1.25.40.720">
    <property type="entry name" value="Telomere length regulation protein 2, C-terminal domain"/>
    <property type="match status" value="2"/>
</dbReference>
<proteinExistence type="inferred from homology"/>
<evidence type="ECO:0000259" key="3">
    <source>
        <dbReference type="Pfam" id="PF10193"/>
    </source>
</evidence>
<dbReference type="GO" id="GO:0042162">
    <property type="term" value="F:telomeric DNA binding"/>
    <property type="evidence" value="ECO:0007669"/>
    <property type="project" value="TreeGrafter"/>
</dbReference>
<feature type="compositionally biased region" description="Basic and acidic residues" evidence="2">
    <location>
        <begin position="27"/>
        <end position="38"/>
    </location>
</feature>
<comment type="similarity">
    <text evidence="1">Belongs to the TEL2 family.</text>
</comment>
<organism evidence="4 5">
    <name type="scientific">Coemansia spiralis</name>
    <dbReference type="NCBI Taxonomy" id="417178"/>
    <lineage>
        <taxon>Eukaryota</taxon>
        <taxon>Fungi</taxon>
        <taxon>Fungi incertae sedis</taxon>
        <taxon>Zoopagomycota</taxon>
        <taxon>Kickxellomycotina</taxon>
        <taxon>Kickxellomycetes</taxon>
        <taxon>Kickxellales</taxon>
        <taxon>Kickxellaceae</taxon>
        <taxon>Coemansia</taxon>
    </lineage>
</organism>
<dbReference type="GO" id="GO:0005829">
    <property type="term" value="C:cytosol"/>
    <property type="evidence" value="ECO:0007669"/>
    <property type="project" value="TreeGrafter"/>
</dbReference>
<dbReference type="Pfam" id="PF10193">
    <property type="entry name" value="Telomere_reg-2"/>
    <property type="match status" value="1"/>
</dbReference>
<dbReference type="InterPro" id="IPR019337">
    <property type="entry name" value="Telomere_length_regulation_dom"/>
</dbReference>
<dbReference type="InterPro" id="IPR051970">
    <property type="entry name" value="TEL2_Regulation"/>
</dbReference>
<dbReference type="AlphaFoldDB" id="A0A9W8L6H2"/>
<name>A0A9W8L6H2_9FUNG</name>
<dbReference type="EMBL" id="JANBTX010000017">
    <property type="protein sequence ID" value="KAJ2689977.1"/>
    <property type="molecule type" value="Genomic_DNA"/>
</dbReference>
<accession>A0A9W8L6H2</accession>
<comment type="caution">
    <text evidence="4">The sequence shown here is derived from an EMBL/GenBank/DDBJ whole genome shotgun (WGS) entry which is preliminary data.</text>
</comment>
<evidence type="ECO:0000313" key="5">
    <source>
        <dbReference type="Proteomes" id="UP001151516"/>
    </source>
</evidence>
<dbReference type="OrthoDB" id="10258062at2759"/>
<dbReference type="Proteomes" id="UP001151516">
    <property type="component" value="Unassembled WGS sequence"/>
</dbReference>
<feature type="region of interest" description="Disordered" evidence="2">
    <location>
        <begin position="26"/>
        <end position="47"/>
    </location>
</feature>
<sequence length="1108" mass="119168">MSTKPDIRQRFKELESRIDGLVQRICPTDRRSTQEHSSEPAYVPQKGEKAIQLSIPRPSDLADAVPDIKIPGIAPTSRPLIMPVIQSADTEENDTPAPLSNVDSGKSDAINELIAALEAPLVATGQIQGVMLKKVASEDAQSWAQWWIDIGAGQEDAQTLIATRFIGSWFSRSVIGSASQVLIGGGAGAHVSEPEFLRVVQPYVTPASLSANSAHSTWSCVVAIIGVLAGRGHADASSLCALTLASRLLEQAVSLGQLDPQRVLGTISQSGQVPLEMKSRWTEYLQIACTLPERVANRIDPHSIPQVLLPRPYFSRLAKAAVSCCGLEASDDLIVELCAKMCRVGQADVLCTELAAALATSANACLASSENGVADGTSRGLLALARILTRIPLPLRARVISGTVGQLDLMGSKFFAASSQCSAAERVQFNHQLTLVMCVIMHGLLDADSSSAGTIDEAISSIIMRADGAAAGGASVRPSSIATIQAFGLALQLLSDKYHSSAQPDSPLEISGVGQRLFDVLPKRTFPDLLLNALTRVLIPVWSFSDTVANARMDDIKPLTALILMCVGALSADECTELSMSSEFSRAIPRFLDAPTPLVRLSGIIVADCIISSAHIPKRSTAVNGPEEPDGKIDFGLDDIIRDAQRTTQPVVKASADYIIETRRYTRPIEKQWADAAAAGGESGDAESQAKGGSVADAVEFMRAYNGIEDSDADVVYAPRQSSLTAESELSSGFIKPRKPVFLRDCLAYLKNHKDDTERAKIGLFAMADSIERANAKSVEELWLKIANKVLYMYNRGSEDLDWAWDSERQKTLVALAVKLPELLGPFLADRSCDRNLTIKDREIVFSAIATACLQLSGHEDVAQSGNKQTLQSGVAEIAAQILGTAEAENATSKSAGGGALGSGTVVRRSRRLDLLVKPSAASGSQPSSHIQSMQRKYASIVGPAFFFPLIAQYGKSDMTSSFSDIRGDASQLERYINTLAVMLYTSGSATHQITMNREFWDLAKLVRRIPSNSRNVGQSPPVLDALLFGIDVILSPERALSTPTLAREFRNDIADTLHWINSLIEQGLLGQSAMAHAARIVSRLQEIQGEVYRRMTSSDFDQYTSIL</sequence>
<dbReference type="GO" id="GO:0051879">
    <property type="term" value="F:Hsp90 protein binding"/>
    <property type="evidence" value="ECO:0007669"/>
    <property type="project" value="TreeGrafter"/>
</dbReference>
<dbReference type="InterPro" id="IPR038528">
    <property type="entry name" value="TEL2_C_sf"/>
</dbReference>
<dbReference type="PANTHER" id="PTHR15830">
    <property type="entry name" value="TELOMERE LENGTH REGULATION PROTEIN TEL2 FAMILY MEMBER"/>
    <property type="match status" value="1"/>
</dbReference>
<protein>
    <submittedName>
        <fullName evidence="4">Telomere binding protein</fullName>
    </submittedName>
</protein>
<reference evidence="4" key="1">
    <citation type="submission" date="2022-07" db="EMBL/GenBank/DDBJ databases">
        <title>Phylogenomic reconstructions and comparative analyses of Kickxellomycotina fungi.</title>
        <authorList>
            <person name="Reynolds N.K."/>
            <person name="Stajich J.E."/>
            <person name="Barry K."/>
            <person name="Grigoriev I.V."/>
            <person name="Crous P."/>
            <person name="Smith M.E."/>
        </authorList>
    </citation>
    <scope>NUCLEOTIDE SEQUENCE</scope>
    <source>
        <strain evidence="4">CBS 109367</strain>
    </source>
</reference>
<feature type="domain" description="Telomere length regulation protein conserved" evidence="3">
    <location>
        <begin position="740"/>
        <end position="852"/>
    </location>
</feature>
<gene>
    <name evidence="4" type="primary">TEL2</name>
    <name evidence="4" type="ORF">IWW39_001088</name>
</gene>
<dbReference type="GO" id="GO:0051083">
    <property type="term" value="P:'de novo' cotranslational protein folding"/>
    <property type="evidence" value="ECO:0007669"/>
    <property type="project" value="TreeGrafter"/>
</dbReference>
<evidence type="ECO:0000313" key="4">
    <source>
        <dbReference type="EMBL" id="KAJ2689977.1"/>
    </source>
</evidence>
<dbReference type="PANTHER" id="PTHR15830:SF10">
    <property type="entry name" value="TELOMERE LENGTH REGULATION PROTEIN TEL2 HOMOLOG"/>
    <property type="match status" value="1"/>
</dbReference>
<keyword evidence="5" id="KW-1185">Reference proteome</keyword>
<evidence type="ECO:0000256" key="1">
    <source>
        <dbReference type="ARBA" id="ARBA00006133"/>
    </source>
</evidence>
<evidence type="ECO:0000256" key="2">
    <source>
        <dbReference type="SAM" id="MobiDB-lite"/>
    </source>
</evidence>